<organism evidence="1 2">
    <name type="scientific">Enterovibrio norvegicus DSM 15893</name>
    <dbReference type="NCBI Taxonomy" id="1121869"/>
    <lineage>
        <taxon>Bacteria</taxon>
        <taxon>Pseudomonadati</taxon>
        <taxon>Pseudomonadota</taxon>
        <taxon>Gammaproteobacteria</taxon>
        <taxon>Vibrionales</taxon>
        <taxon>Vibrionaceae</taxon>
        <taxon>Enterovibrio</taxon>
    </lineage>
</organism>
<dbReference type="EMBL" id="FOWR01000006">
    <property type="protein sequence ID" value="SFO99455.1"/>
    <property type="molecule type" value="Genomic_DNA"/>
</dbReference>
<proteinExistence type="predicted"/>
<sequence length="68" mass="7653">MGVTLKLGLIAMIDLENMMKDAPEREPDLPLPSMEEQKRIAAELKALEEKGELTPEVLEKYFGGKKTH</sequence>
<reference evidence="1 2" key="1">
    <citation type="submission" date="2016-10" db="EMBL/GenBank/DDBJ databases">
        <authorList>
            <person name="de Groot N.N."/>
        </authorList>
    </citation>
    <scope>NUCLEOTIDE SEQUENCE [LARGE SCALE GENOMIC DNA]</scope>
    <source>
        <strain evidence="1 2">DSM 15893</strain>
    </source>
</reference>
<dbReference type="SUPFAM" id="SSF116734">
    <property type="entry name" value="DNA methylase specificity domain"/>
    <property type="match status" value="1"/>
</dbReference>
<name>A0A1I5LQD8_9GAMM</name>
<dbReference type="OrthoDB" id="5918735at2"/>
<evidence type="ECO:0000313" key="1">
    <source>
        <dbReference type="EMBL" id="SFO99455.1"/>
    </source>
</evidence>
<evidence type="ECO:0000313" key="2">
    <source>
        <dbReference type="Proteomes" id="UP000182692"/>
    </source>
</evidence>
<protein>
    <submittedName>
        <fullName evidence="1">Uncharacterized protein</fullName>
    </submittedName>
</protein>
<accession>A0A1I5LQD8</accession>
<dbReference type="Proteomes" id="UP000182692">
    <property type="component" value="Unassembled WGS sequence"/>
</dbReference>
<gene>
    <name evidence="1" type="ORF">SAMN03084138_01018</name>
</gene>
<dbReference type="AlphaFoldDB" id="A0A1I5LQD8"/>